<proteinExistence type="predicted"/>
<sequence length="169" mass="18941">MPTFDQIREGLESLAKNHGPAVSNIAKVKSVDENTALCVLEDEDGQEFLDVRLRPVLSDKKSFILVPKIGSYVLAVRVEDDDDWMIIAADEVTKVGYYIENTIIEVDATGFLFQKENETLKKIMVDLIAAIKAMSFIVSTPDTLTGNTTVLNNIPQFTEIEMRINQFLK</sequence>
<dbReference type="Proteomes" id="UP001589589">
    <property type="component" value="Unassembled WGS sequence"/>
</dbReference>
<reference evidence="1 2" key="1">
    <citation type="submission" date="2024-09" db="EMBL/GenBank/DDBJ databases">
        <authorList>
            <person name="Sun Q."/>
            <person name="Mori K."/>
        </authorList>
    </citation>
    <scope>NUCLEOTIDE SEQUENCE [LARGE SCALE GENOMIC DNA]</scope>
    <source>
        <strain evidence="1 2">CECT 7908</strain>
    </source>
</reference>
<organism evidence="1 2">
    <name type="scientific">Flavobacterium branchiarum</name>
    <dbReference type="NCBI Taxonomy" id="1114870"/>
    <lineage>
        <taxon>Bacteria</taxon>
        <taxon>Pseudomonadati</taxon>
        <taxon>Bacteroidota</taxon>
        <taxon>Flavobacteriia</taxon>
        <taxon>Flavobacteriales</taxon>
        <taxon>Flavobacteriaceae</taxon>
        <taxon>Flavobacterium</taxon>
    </lineage>
</organism>
<accession>A0ABV5FH67</accession>
<comment type="caution">
    <text evidence="1">The sequence shown here is derived from an EMBL/GenBank/DDBJ whole genome shotgun (WGS) entry which is preliminary data.</text>
</comment>
<keyword evidence="2" id="KW-1185">Reference proteome</keyword>
<protein>
    <recommendedName>
        <fullName evidence="3">Phage protein Gp138 N-terminal domain-containing protein</fullName>
    </recommendedName>
</protein>
<evidence type="ECO:0000313" key="1">
    <source>
        <dbReference type="EMBL" id="MFB9062888.1"/>
    </source>
</evidence>
<dbReference type="EMBL" id="JBHMEX010000011">
    <property type="protein sequence ID" value="MFB9062888.1"/>
    <property type="molecule type" value="Genomic_DNA"/>
</dbReference>
<evidence type="ECO:0000313" key="2">
    <source>
        <dbReference type="Proteomes" id="UP001589589"/>
    </source>
</evidence>
<name>A0ABV5FH67_9FLAO</name>
<gene>
    <name evidence="1" type="ORF">ACFFUQ_02575</name>
</gene>
<evidence type="ECO:0008006" key="3">
    <source>
        <dbReference type="Google" id="ProtNLM"/>
    </source>
</evidence>
<dbReference type="RefSeq" id="WP_290259685.1">
    <property type="nucleotide sequence ID" value="NZ_JAUFQQ010000003.1"/>
</dbReference>